<evidence type="ECO:0008006" key="3">
    <source>
        <dbReference type="Google" id="ProtNLM"/>
    </source>
</evidence>
<dbReference type="AlphaFoldDB" id="K6UFD3"/>
<dbReference type="KEGG" id="pcy:PCYB_006500"/>
<organism evidence="1 2">
    <name type="scientific">Plasmodium cynomolgi (strain B)</name>
    <dbReference type="NCBI Taxonomy" id="1120755"/>
    <lineage>
        <taxon>Eukaryota</taxon>
        <taxon>Sar</taxon>
        <taxon>Alveolata</taxon>
        <taxon>Apicomplexa</taxon>
        <taxon>Aconoidasida</taxon>
        <taxon>Haemosporida</taxon>
        <taxon>Plasmodiidae</taxon>
        <taxon>Plasmodium</taxon>
        <taxon>Plasmodium (Plasmodium)</taxon>
    </lineage>
</organism>
<name>K6UFD3_PLACD</name>
<dbReference type="VEuPathDB" id="PlasmoDB:PCYB_006500"/>
<reference evidence="1 2" key="1">
    <citation type="journal article" date="2012" name="Nat. Genet.">
        <title>Plasmodium cynomolgi genome sequences provide insight into Plasmodium vivax and the monkey malaria clade.</title>
        <authorList>
            <person name="Tachibana S."/>
            <person name="Sullivan S.A."/>
            <person name="Kawai S."/>
            <person name="Nakamura S."/>
            <person name="Kim H.R."/>
            <person name="Goto N."/>
            <person name="Arisue N."/>
            <person name="Palacpac N.M.Q."/>
            <person name="Honma H."/>
            <person name="Yagi M."/>
            <person name="Tougan T."/>
            <person name="Katakai Y."/>
            <person name="Kaneko O."/>
            <person name="Mita T."/>
            <person name="Kita K."/>
            <person name="Yasutomi Y."/>
            <person name="Sutton P.L."/>
            <person name="Shakhbatyan R."/>
            <person name="Horii T."/>
            <person name="Yasunaga T."/>
            <person name="Barnwell J.W."/>
            <person name="Escalante A.A."/>
            <person name="Carlton J.M."/>
            <person name="Tanabe K."/>
        </authorList>
    </citation>
    <scope>NUCLEOTIDE SEQUENCE [LARGE SCALE GENOMIC DNA]</scope>
    <source>
        <strain evidence="1 2">B</strain>
    </source>
</reference>
<evidence type="ECO:0000313" key="2">
    <source>
        <dbReference type="Proteomes" id="UP000006319"/>
    </source>
</evidence>
<dbReference type="Pfam" id="PF05795">
    <property type="entry name" value="Plasmodium_Vir"/>
    <property type="match status" value="1"/>
</dbReference>
<gene>
    <name evidence="1" type="ORF">PCYB_006500</name>
</gene>
<accession>K6UFD3</accession>
<dbReference type="EMBL" id="DF158127">
    <property type="protein sequence ID" value="GAB69901.1"/>
    <property type="molecule type" value="Genomic_DNA"/>
</dbReference>
<dbReference type="GeneID" id="14696443"/>
<dbReference type="OrthoDB" id="389270at2759"/>
<dbReference type="RefSeq" id="XP_004228119.1">
    <property type="nucleotide sequence ID" value="XM_004228071.1"/>
</dbReference>
<sequence>MAPTAPTAPTAPGVKYFNIHFCVLQNIFLNSNVLFFIKQNISSETDLLYLPTQLFYSYINFEHNDLSIYNERCDSIKLDTINLKNHGDEVKKYCKKILRHLEKNDRIWFISVPENDVCILLNYWVYSELANILGSDKSSTILPALGQYQRLWNDIVDKLSDNSLNNKCKPDFYIYKQEDWKERKELYEYYVDYTNLNTLALKDDDKCTYYKKIKEKQELFDYFDSLCASDRGKCPQIYNDCRSYNPKYVLHKFLKCHAEMEKQKAPAETLAHSAGTHETVVGISGLQAAAEMSQHAQSTSESSDIRTKVTHSILGGAQALMAGTMLYRVCIYFVSIYHYSTNL</sequence>
<protein>
    <recommendedName>
        <fullName evidence="3">CYIR protein</fullName>
    </recommendedName>
</protein>
<proteinExistence type="predicted"/>
<keyword evidence="2" id="KW-1185">Reference proteome</keyword>
<evidence type="ECO:0000313" key="1">
    <source>
        <dbReference type="EMBL" id="GAB69901.1"/>
    </source>
</evidence>
<dbReference type="PhylomeDB" id="K6UFD3"/>
<dbReference type="InterPro" id="IPR008780">
    <property type="entry name" value="Plasmodium_Vir"/>
</dbReference>
<dbReference type="Proteomes" id="UP000006319">
    <property type="component" value="Unassembled WGS sequence"/>
</dbReference>